<comment type="caution">
    <text evidence="2">The sequence shown here is derived from an EMBL/GenBank/DDBJ whole genome shotgun (WGS) entry which is preliminary data.</text>
</comment>
<sequence length="547" mass="60046">MYSRFFVFLLTTSKKVFSSDLYSGDVLLKRSAEKSMLVTRRLKNTTSSLPWPAVVMEGVVRYLTGGGAVTLTAVPSSPTGRNPLPSSGSSFDSVAATSVWSSSTARSSSIMTTAGSDSASGAAPLSSEDSSVEGITDCSSTSKMPESTCGSTSVTLHLCVYAINILLRVKVTDDRIFMVRFTFIFSSRLDVYRDLYNFLLNHLFFLFRNFSNTVSWDSRGIQQGDEGVFLLHGRERDLQPWFINFWLNGNFKLVLSDSRSIGSEASSRKALATISLRSELTEVSGVPVAVSEFSDFILGQREEMREDCDSGGKTRSMLKSTICSTGFSGTTLGSSKSFRETNTSQYLGNTGRNEGTGWVPPRLDVSARGRGLERHSQGWELLGRQGSPVLVQESPLRYRGRKILTPECKNTDLLGRRLSTSNPEPSVCERDVFSRSTKRTGPTAPEASMTGKHQTDNNMYQEHDDDDDDEDEDMGIYENEHDDDDEGAVTYENAAEPSTTERPEALLVQNLSPELPEWSRADKLAETQQLSGSLSPVKSCEGLGCGH</sequence>
<evidence type="ECO:0000256" key="1">
    <source>
        <dbReference type="SAM" id="MobiDB-lite"/>
    </source>
</evidence>
<proteinExistence type="predicted"/>
<protein>
    <submittedName>
        <fullName evidence="2">Uncharacterized protein</fullName>
    </submittedName>
</protein>
<feature type="compositionally biased region" description="Polar residues" evidence="1">
    <location>
        <begin position="527"/>
        <end position="536"/>
    </location>
</feature>
<feature type="region of interest" description="Disordered" evidence="1">
    <location>
        <begin position="527"/>
        <end position="547"/>
    </location>
</feature>
<evidence type="ECO:0000313" key="2">
    <source>
        <dbReference type="EMBL" id="KAA8582952.1"/>
    </source>
</evidence>
<organism evidence="2 3">
    <name type="scientific">Etheostoma spectabile</name>
    <name type="common">orangethroat darter</name>
    <dbReference type="NCBI Taxonomy" id="54343"/>
    <lineage>
        <taxon>Eukaryota</taxon>
        <taxon>Metazoa</taxon>
        <taxon>Chordata</taxon>
        <taxon>Craniata</taxon>
        <taxon>Vertebrata</taxon>
        <taxon>Euteleostomi</taxon>
        <taxon>Actinopterygii</taxon>
        <taxon>Neopterygii</taxon>
        <taxon>Teleostei</taxon>
        <taxon>Neoteleostei</taxon>
        <taxon>Acanthomorphata</taxon>
        <taxon>Eupercaria</taxon>
        <taxon>Perciformes</taxon>
        <taxon>Percoidei</taxon>
        <taxon>Percidae</taxon>
        <taxon>Etheostomatinae</taxon>
        <taxon>Etheostoma</taxon>
    </lineage>
</organism>
<gene>
    <name evidence="2" type="ORF">FQN60_015498</name>
</gene>
<accession>A0A5J5CM29</accession>
<keyword evidence="3" id="KW-1185">Reference proteome</keyword>
<name>A0A5J5CM29_9PERO</name>
<feature type="region of interest" description="Disordered" evidence="1">
    <location>
        <begin position="414"/>
        <end position="488"/>
    </location>
</feature>
<dbReference type="Proteomes" id="UP000327493">
    <property type="component" value="Chromosome 18"/>
</dbReference>
<dbReference type="AlphaFoldDB" id="A0A5J5CM29"/>
<evidence type="ECO:0000313" key="3">
    <source>
        <dbReference type="Proteomes" id="UP000327493"/>
    </source>
</evidence>
<dbReference type="EMBL" id="VOFY01000018">
    <property type="protein sequence ID" value="KAA8582952.1"/>
    <property type="molecule type" value="Genomic_DNA"/>
</dbReference>
<feature type="compositionally biased region" description="Acidic residues" evidence="1">
    <location>
        <begin position="463"/>
        <end position="487"/>
    </location>
</feature>
<reference evidence="2 3" key="1">
    <citation type="submission" date="2019-08" db="EMBL/GenBank/DDBJ databases">
        <title>A chromosome-level genome assembly, high-density linkage maps, and genome scans reveal the genomic architecture of hybrid incompatibilities underlying speciation via character displacement in darters (Percidae: Etheostominae).</title>
        <authorList>
            <person name="Moran R.L."/>
            <person name="Catchen J.M."/>
            <person name="Fuller R.C."/>
        </authorList>
    </citation>
    <scope>NUCLEOTIDE SEQUENCE [LARGE SCALE GENOMIC DNA]</scope>
    <source>
        <strain evidence="2">EspeVRDwgs_2016</strain>
        <tissue evidence="2">Muscle</tissue>
    </source>
</reference>